<feature type="region of interest" description="Disordered" evidence="1">
    <location>
        <begin position="330"/>
        <end position="359"/>
    </location>
</feature>
<gene>
    <name evidence="2" type="ORF">CPAG_01827</name>
</gene>
<reference evidence="2 3" key="1">
    <citation type="submission" date="2007-06" db="EMBL/GenBank/DDBJ databases">
        <title>The Genome Sequence of Coccidioides posadasii RMSCC_3488.</title>
        <authorList>
            <consortium name="Coccidioides Genome Resources Consortium"/>
            <consortium name="The Broad Institute Genome Sequencing Platform"/>
            <person name="Henn M.R."/>
            <person name="Sykes S."/>
            <person name="Young S."/>
            <person name="Jaffe D."/>
            <person name="Berlin A."/>
            <person name="Alvarez P."/>
            <person name="Butler J."/>
            <person name="Gnerre S."/>
            <person name="Grabherr M."/>
            <person name="Mauceli E."/>
            <person name="Brockman W."/>
            <person name="Kodira C."/>
            <person name="Alvarado L."/>
            <person name="Zeng Q."/>
            <person name="Crawford M."/>
            <person name="Antoine C."/>
            <person name="Devon K."/>
            <person name="Galgiani J."/>
            <person name="Orsborn K."/>
            <person name="Lewis M.L."/>
            <person name="Nusbaum C."/>
            <person name="Galagan J."/>
            <person name="Birren B."/>
        </authorList>
    </citation>
    <scope>NUCLEOTIDE SEQUENCE [LARGE SCALE GENOMIC DNA]</scope>
    <source>
        <strain evidence="2 3">RMSCC 3488</strain>
    </source>
</reference>
<feature type="region of interest" description="Disordered" evidence="1">
    <location>
        <begin position="250"/>
        <end position="304"/>
    </location>
</feature>
<feature type="region of interest" description="Disordered" evidence="1">
    <location>
        <begin position="53"/>
        <end position="111"/>
    </location>
</feature>
<dbReference type="Proteomes" id="UP000054567">
    <property type="component" value="Unassembled WGS sequence"/>
</dbReference>
<evidence type="ECO:0008006" key="4">
    <source>
        <dbReference type="Google" id="ProtNLM"/>
    </source>
</evidence>
<evidence type="ECO:0000313" key="3">
    <source>
        <dbReference type="Proteomes" id="UP000054567"/>
    </source>
</evidence>
<proteinExistence type="predicted"/>
<dbReference type="EMBL" id="DS268109">
    <property type="protein sequence ID" value="KMM65476.1"/>
    <property type="molecule type" value="Genomic_DNA"/>
</dbReference>
<feature type="region of interest" description="Disordered" evidence="1">
    <location>
        <begin position="429"/>
        <end position="448"/>
    </location>
</feature>
<sequence>MCWTIGPLEMIQVQIPGSNLLALPLRFPISAQEDLGMTLRNSLPEKDYISHNRSRVAERGQRASLSPSTLQNLRLSSRTPPSHAISSSSQQGSPVMSSVYLSHPTTGTTQGQRDLSQFHIMTAKIATNPSHQFETEFRASPSYEGFYNTTMSQPALDDADHFRYEVTPPSTGYEQALYDIQSRSSLWDYGTDNLSVYSGRSYGDGLPETMAQCSEAMDLRPSSIASSHPFESSGFTLQQLHFVPEQAHLAPGTSVSSPQLHQSSHGQLRQSPLFANTPTSDEYPRTPSSNPPLSSNNVEIPPSSLASQYSSSISSIPILSSAQPYEPSPFYTSESLSDSGYSLPPSASTTPVPTVSDPATGASIQVRVVNSRTKPQCWDHGCNGREFSTFSNLLRHQREKAGLAAKSECPYCGAVFTRTTARNGHLSQGKCKVKRQMDEKERSLTASR</sequence>
<protein>
    <recommendedName>
        <fullName evidence="4">C2H2-type domain-containing protein</fullName>
    </recommendedName>
</protein>
<reference evidence="3" key="3">
    <citation type="journal article" date="2010" name="Genome Res.">
        <title>Population genomic sequencing of Coccidioides fungi reveals recent hybridization and transposon control.</title>
        <authorList>
            <person name="Neafsey D.E."/>
            <person name="Barker B.M."/>
            <person name="Sharpton T.J."/>
            <person name="Stajich J.E."/>
            <person name="Park D.J."/>
            <person name="Whiston E."/>
            <person name="Hung C.-Y."/>
            <person name="McMahan C."/>
            <person name="White J."/>
            <person name="Sykes S."/>
            <person name="Heiman D."/>
            <person name="Young S."/>
            <person name="Zeng Q."/>
            <person name="Abouelleil A."/>
            <person name="Aftuck L."/>
            <person name="Bessette D."/>
            <person name="Brown A."/>
            <person name="FitzGerald M."/>
            <person name="Lui A."/>
            <person name="Macdonald J.P."/>
            <person name="Priest M."/>
            <person name="Orbach M.J."/>
            <person name="Galgiani J.N."/>
            <person name="Kirkland T.N."/>
            <person name="Cole G.T."/>
            <person name="Birren B.W."/>
            <person name="Henn M.R."/>
            <person name="Taylor J.W."/>
            <person name="Rounsley S.D."/>
        </authorList>
    </citation>
    <scope>NUCLEOTIDE SEQUENCE [LARGE SCALE GENOMIC DNA]</scope>
    <source>
        <strain evidence="3">RMSCC 3488</strain>
    </source>
</reference>
<organism evidence="2 3">
    <name type="scientific">Coccidioides posadasii RMSCC 3488</name>
    <dbReference type="NCBI Taxonomy" id="454284"/>
    <lineage>
        <taxon>Eukaryota</taxon>
        <taxon>Fungi</taxon>
        <taxon>Dikarya</taxon>
        <taxon>Ascomycota</taxon>
        <taxon>Pezizomycotina</taxon>
        <taxon>Eurotiomycetes</taxon>
        <taxon>Eurotiomycetidae</taxon>
        <taxon>Onygenales</taxon>
        <taxon>Onygenaceae</taxon>
        <taxon>Coccidioides</taxon>
    </lineage>
</organism>
<feature type="compositionally biased region" description="Low complexity" evidence="1">
    <location>
        <begin position="76"/>
        <end position="98"/>
    </location>
</feature>
<feature type="compositionally biased region" description="Polar residues" evidence="1">
    <location>
        <begin position="253"/>
        <end position="280"/>
    </location>
</feature>
<feature type="compositionally biased region" description="Basic and acidic residues" evidence="1">
    <location>
        <begin position="435"/>
        <end position="448"/>
    </location>
</feature>
<dbReference type="VEuPathDB" id="FungiDB:CPAG_01827"/>
<feature type="compositionally biased region" description="Polar residues" evidence="1">
    <location>
        <begin position="99"/>
        <end position="111"/>
    </location>
</feature>
<name>A0A0J6EY23_COCPO</name>
<dbReference type="AlphaFoldDB" id="A0A0J6EY23"/>
<evidence type="ECO:0000256" key="1">
    <source>
        <dbReference type="SAM" id="MobiDB-lite"/>
    </source>
</evidence>
<evidence type="ECO:0000313" key="2">
    <source>
        <dbReference type="EMBL" id="KMM65476.1"/>
    </source>
</evidence>
<feature type="compositionally biased region" description="Polar residues" evidence="1">
    <location>
        <begin position="63"/>
        <end position="75"/>
    </location>
</feature>
<dbReference type="OrthoDB" id="5366256at2759"/>
<feature type="compositionally biased region" description="Low complexity" evidence="1">
    <location>
        <begin position="287"/>
        <end position="304"/>
    </location>
</feature>
<feature type="compositionally biased region" description="Polar residues" evidence="1">
    <location>
        <begin position="330"/>
        <end position="340"/>
    </location>
</feature>
<accession>A0A0J6EY23</accession>
<feature type="compositionally biased region" description="Low complexity" evidence="1">
    <location>
        <begin position="342"/>
        <end position="359"/>
    </location>
</feature>
<reference evidence="3" key="2">
    <citation type="journal article" date="2009" name="Genome Res.">
        <title>Comparative genomic analyses of the human fungal pathogens Coccidioides and their relatives.</title>
        <authorList>
            <person name="Sharpton T.J."/>
            <person name="Stajich J.E."/>
            <person name="Rounsley S.D."/>
            <person name="Gardner M.J."/>
            <person name="Wortman J.R."/>
            <person name="Jordar V.S."/>
            <person name="Maiti R."/>
            <person name="Kodira C.D."/>
            <person name="Neafsey D.E."/>
            <person name="Zeng Q."/>
            <person name="Hung C.-Y."/>
            <person name="McMahan C."/>
            <person name="Muszewska A."/>
            <person name="Grynberg M."/>
            <person name="Mandel M.A."/>
            <person name="Kellner E.M."/>
            <person name="Barker B.M."/>
            <person name="Galgiani J.N."/>
            <person name="Orbach M.J."/>
            <person name="Kirkland T.N."/>
            <person name="Cole G.T."/>
            <person name="Henn M.R."/>
            <person name="Birren B.W."/>
            <person name="Taylor J.W."/>
        </authorList>
    </citation>
    <scope>NUCLEOTIDE SEQUENCE [LARGE SCALE GENOMIC DNA]</scope>
    <source>
        <strain evidence="3">RMSCC 3488</strain>
    </source>
</reference>